<sequence>MDPNYQTSITNFLSKPKEARIDETDKVNGSIVESGYVFLLSKLAQKALRYNEKPMSMFGSGFEMCLNVFGNKRNFRLFVNNLLRGKVVVPSKESARFISTVGHLDNRVDLDKNIKPDQCNKYFASLAAMASKLAYENNEFIRLTVEERWKMELLGAYNFRDEKYRGYTTQAFMFQDKNAYPNTIFVAFRGTEIFSASDWITDIDIQWYKSHNTKGKIHGGFIKALGLKPDMTNTKTDKHQDAYDTILKDLKSHFETNHITKFVLTGHSLGGALAVLFPAILAMHNEIATLERLEAIYTFGQPRVGDEEFVMFMKEQFEHYGVMYYRFVYSHDIVPRLPYDDSVMMFKHFGTCLYIDSLYEAKIVEDEPMKNYFEWGAIVSKRVDALWELVRSFLLARMFGQEYDEGLLLRMFRMTGLLCPGLPAHGIQDYINATRLATY</sequence>
<feature type="domain" description="Fungal lipase-type" evidence="2">
    <location>
        <begin position="185"/>
        <end position="340"/>
    </location>
</feature>
<dbReference type="GO" id="GO:0016787">
    <property type="term" value="F:hydrolase activity"/>
    <property type="evidence" value="ECO:0007669"/>
    <property type="project" value="UniProtKB-KW"/>
</dbReference>
<dbReference type="SUPFAM" id="SSF53474">
    <property type="entry name" value="alpha/beta-Hydrolases"/>
    <property type="match status" value="1"/>
</dbReference>
<dbReference type="InterPro" id="IPR029058">
    <property type="entry name" value="AB_hydrolase_fold"/>
</dbReference>
<proteinExistence type="predicted"/>
<dbReference type="AlphaFoldDB" id="A0ABD3DVK8"/>
<organism evidence="3 4">
    <name type="scientific">Castilleja foliolosa</name>
    <dbReference type="NCBI Taxonomy" id="1961234"/>
    <lineage>
        <taxon>Eukaryota</taxon>
        <taxon>Viridiplantae</taxon>
        <taxon>Streptophyta</taxon>
        <taxon>Embryophyta</taxon>
        <taxon>Tracheophyta</taxon>
        <taxon>Spermatophyta</taxon>
        <taxon>Magnoliopsida</taxon>
        <taxon>eudicotyledons</taxon>
        <taxon>Gunneridae</taxon>
        <taxon>Pentapetalae</taxon>
        <taxon>asterids</taxon>
        <taxon>lamiids</taxon>
        <taxon>Lamiales</taxon>
        <taxon>Orobanchaceae</taxon>
        <taxon>Pedicularideae</taxon>
        <taxon>Castillejinae</taxon>
        <taxon>Castilleja</taxon>
    </lineage>
</organism>
<evidence type="ECO:0000256" key="1">
    <source>
        <dbReference type="ARBA" id="ARBA00022801"/>
    </source>
</evidence>
<evidence type="ECO:0000313" key="4">
    <source>
        <dbReference type="Proteomes" id="UP001632038"/>
    </source>
</evidence>
<dbReference type="Proteomes" id="UP001632038">
    <property type="component" value="Unassembled WGS sequence"/>
</dbReference>
<evidence type="ECO:0000313" key="3">
    <source>
        <dbReference type="EMBL" id="KAL3646290.1"/>
    </source>
</evidence>
<dbReference type="InterPro" id="IPR044819">
    <property type="entry name" value="OBL-like"/>
</dbReference>
<accession>A0ABD3DVK8</accession>
<evidence type="ECO:0000259" key="2">
    <source>
        <dbReference type="Pfam" id="PF01764"/>
    </source>
</evidence>
<dbReference type="Pfam" id="PF01764">
    <property type="entry name" value="Lipase_3"/>
    <property type="match status" value="1"/>
</dbReference>
<keyword evidence="4" id="KW-1185">Reference proteome</keyword>
<dbReference type="PANTHER" id="PTHR46086">
    <property type="entry name" value="ALPHA/BETA-HYDROLASES SUPERFAMILY PROTEIN"/>
    <property type="match status" value="1"/>
</dbReference>
<name>A0ABD3DVK8_9LAMI</name>
<dbReference type="InterPro" id="IPR002921">
    <property type="entry name" value="Fungal_lipase-type"/>
</dbReference>
<keyword evidence="1" id="KW-0378">Hydrolase</keyword>
<comment type="caution">
    <text evidence="3">The sequence shown here is derived from an EMBL/GenBank/DDBJ whole genome shotgun (WGS) entry which is preliminary data.</text>
</comment>
<reference evidence="4" key="1">
    <citation type="journal article" date="2024" name="IScience">
        <title>Strigolactones Initiate the Formation of Haustorium-like Structures in Castilleja.</title>
        <authorList>
            <person name="Buerger M."/>
            <person name="Peterson D."/>
            <person name="Chory J."/>
        </authorList>
    </citation>
    <scope>NUCLEOTIDE SEQUENCE [LARGE SCALE GENOMIC DNA]</scope>
</reference>
<dbReference type="Gene3D" id="3.40.50.1820">
    <property type="entry name" value="alpha/beta hydrolase"/>
    <property type="match status" value="1"/>
</dbReference>
<dbReference type="PANTHER" id="PTHR46086:SF17">
    <property type="entry name" value="ALPHA_BETA-HYDROLASES SUPERFAMILY PROTEIN"/>
    <property type="match status" value="1"/>
</dbReference>
<dbReference type="CDD" id="cd00519">
    <property type="entry name" value="Lipase_3"/>
    <property type="match status" value="1"/>
</dbReference>
<dbReference type="EMBL" id="JAVIJP010000013">
    <property type="protein sequence ID" value="KAL3646290.1"/>
    <property type="molecule type" value="Genomic_DNA"/>
</dbReference>
<protein>
    <recommendedName>
        <fullName evidence="2">Fungal lipase-type domain-containing protein</fullName>
    </recommendedName>
</protein>
<gene>
    <name evidence="3" type="ORF">CASFOL_011470</name>
</gene>